<name>A0A4V2YPI9_9ACTN</name>
<comment type="caution">
    <text evidence="2">The sequence shown here is derived from an EMBL/GenBank/DDBJ whole genome shotgun (WGS) entry which is preliminary data.</text>
</comment>
<dbReference type="InterPro" id="IPR037401">
    <property type="entry name" value="SnoaL-like"/>
</dbReference>
<protein>
    <recommendedName>
        <fullName evidence="1">SnoaL-like domain-containing protein</fullName>
    </recommendedName>
</protein>
<reference evidence="2 3" key="1">
    <citation type="submission" date="2019-03" db="EMBL/GenBank/DDBJ databases">
        <title>Draft genome sequences of novel Actinobacteria.</title>
        <authorList>
            <person name="Sahin N."/>
            <person name="Ay H."/>
            <person name="Saygin H."/>
        </authorList>
    </citation>
    <scope>NUCLEOTIDE SEQUENCE [LARGE SCALE GENOMIC DNA]</scope>
    <source>
        <strain evidence="2 3">JCM 13523</strain>
    </source>
</reference>
<dbReference type="EMBL" id="SMKX01000052">
    <property type="protein sequence ID" value="TDD58427.1"/>
    <property type="molecule type" value="Genomic_DNA"/>
</dbReference>
<organism evidence="2 3">
    <name type="scientific">Kribbella antibiotica</name>
    <dbReference type="NCBI Taxonomy" id="190195"/>
    <lineage>
        <taxon>Bacteria</taxon>
        <taxon>Bacillati</taxon>
        <taxon>Actinomycetota</taxon>
        <taxon>Actinomycetes</taxon>
        <taxon>Propionibacteriales</taxon>
        <taxon>Kribbellaceae</taxon>
        <taxon>Kribbella</taxon>
    </lineage>
</organism>
<dbReference type="AlphaFoldDB" id="A0A4V2YPI9"/>
<sequence>MTPDFAAFRLQFTAFLRKFEEANSAFVNGDVSLWMPLVSRSEVSSIFGGFGGREVGWSQVGPRYEWASAQFAPSGAAVQFEYLDQHVSADSAYTVAIERCTVRYVERPGEHRHELRVTMVFRVEDGDWKMVHRHADPLAAPPTPQLLG</sequence>
<dbReference type="Pfam" id="PF13474">
    <property type="entry name" value="SnoaL_3"/>
    <property type="match status" value="1"/>
</dbReference>
<dbReference type="Proteomes" id="UP000295124">
    <property type="component" value="Unassembled WGS sequence"/>
</dbReference>
<dbReference type="OrthoDB" id="1551077at2"/>
<dbReference type="InterPro" id="IPR032710">
    <property type="entry name" value="NTF2-like_dom_sf"/>
</dbReference>
<dbReference type="Gene3D" id="3.10.450.50">
    <property type="match status" value="1"/>
</dbReference>
<keyword evidence="3" id="KW-1185">Reference proteome</keyword>
<gene>
    <name evidence="2" type="ORF">E1263_19105</name>
</gene>
<dbReference type="RefSeq" id="WP_132169186.1">
    <property type="nucleotide sequence ID" value="NZ_SMKX01000052.1"/>
</dbReference>
<proteinExistence type="predicted"/>
<feature type="domain" description="SnoaL-like" evidence="1">
    <location>
        <begin position="23"/>
        <end position="135"/>
    </location>
</feature>
<dbReference type="SUPFAM" id="SSF54427">
    <property type="entry name" value="NTF2-like"/>
    <property type="match status" value="1"/>
</dbReference>
<evidence type="ECO:0000313" key="3">
    <source>
        <dbReference type="Proteomes" id="UP000295124"/>
    </source>
</evidence>
<evidence type="ECO:0000259" key="1">
    <source>
        <dbReference type="Pfam" id="PF13474"/>
    </source>
</evidence>
<evidence type="ECO:0000313" key="2">
    <source>
        <dbReference type="EMBL" id="TDD58427.1"/>
    </source>
</evidence>
<accession>A0A4V2YPI9</accession>